<dbReference type="PANTHER" id="PTHR46093:SF18">
    <property type="entry name" value="FIBRONECTIN TYPE-III DOMAIN-CONTAINING PROTEIN"/>
    <property type="match status" value="1"/>
</dbReference>
<dbReference type="InParanoid" id="A0A1X7U6H1"/>
<name>A0A1X7U6H1_AMPQE</name>
<dbReference type="Pfam" id="PF24681">
    <property type="entry name" value="Kelch_KLHDC2_KLHL20_DRC7"/>
    <property type="match status" value="2"/>
</dbReference>
<dbReference type="InterPro" id="IPR015915">
    <property type="entry name" value="Kelch-typ_b-propeller"/>
</dbReference>
<protein>
    <recommendedName>
        <fullName evidence="4">Death domain-containing protein</fullName>
    </recommendedName>
</protein>
<dbReference type="OrthoDB" id="432528at2759"/>
<dbReference type="InterPro" id="IPR011043">
    <property type="entry name" value="Gal_Oxase/kelch_b-propeller"/>
</dbReference>
<dbReference type="Gene3D" id="2.120.10.80">
    <property type="entry name" value="Kelch-type beta propeller"/>
    <property type="match status" value="2"/>
</dbReference>
<dbReference type="SUPFAM" id="SSF50965">
    <property type="entry name" value="Galactose oxidase, central domain"/>
    <property type="match status" value="1"/>
</dbReference>
<evidence type="ECO:0000256" key="1">
    <source>
        <dbReference type="ARBA" id="ARBA00022441"/>
    </source>
</evidence>
<sequence>MCSATNCRGCLLEEMSSIYQPVERYFHSTVQVGDYLYLWGGRLPDTENMKSMHSVVEVCHVPSGEWVQKPTTGDPPLGVQGYAAAVIRNEIFFYGGYNVNYIHFHEGHHNSLYSFNVDTFNWKELSPTTSHHGPMMKTGSGMVALQINDEDYLAVIGGWGPFYTPPQPGAQYSGGGYQYCNEVHMYRLKTGEWASPTVTGDRPPPINAFTLTSITNTTAILFGGEISYSRWSNDVYVFEFTDTSVNCTMFSNPGGSVQWPEERYHHSSVLINYSSGPHLLVVGGCAGGIHDCWLLNINKMEWKQLTNIPDSVTDRYGHSLSVWNETQATHWIIEFGGGSSSGSELSDTRFIEIISSTGDLVVQSVLDINEYRRERARQRLAQAGHPPSIEDIMNKKPQKSDLLRYFTSSAAHYSTIGIALDVDVTDLLHSPMAASDKLILVFQRWIDSNKGVTWRKVLQVCDDYPDQLGRVKAEVEKFLSSDRAHDNY</sequence>
<evidence type="ECO:0000256" key="2">
    <source>
        <dbReference type="ARBA" id="ARBA00022737"/>
    </source>
</evidence>
<dbReference type="SUPFAM" id="SSF117281">
    <property type="entry name" value="Kelch motif"/>
    <property type="match status" value="1"/>
</dbReference>
<reference evidence="3" key="1">
    <citation type="submission" date="2017-05" db="UniProtKB">
        <authorList>
            <consortium name="EnsemblMetazoa"/>
        </authorList>
    </citation>
    <scope>IDENTIFICATION</scope>
</reference>
<dbReference type="PANTHER" id="PTHR46093">
    <property type="entry name" value="ACYL-COA-BINDING DOMAIN-CONTAINING PROTEIN 5"/>
    <property type="match status" value="1"/>
</dbReference>
<accession>A0A1X7U6H1</accession>
<keyword evidence="2" id="KW-0677">Repeat</keyword>
<keyword evidence="1" id="KW-0880">Kelch repeat</keyword>
<proteinExistence type="predicted"/>
<dbReference type="AlphaFoldDB" id="A0A1X7U6H1"/>
<evidence type="ECO:0000313" key="3">
    <source>
        <dbReference type="EnsemblMetazoa" id="Aqu2.1.23360_001"/>
    </source>
</evidence>
<dbReference type="eggNOG" id="KOG0379">
    <property type="taxonomic scope" value="Eukaryota"/>
</dbReference>
<dbReference type="EnsemblMetazoa" id="Aqu2.1.23360_001">
    <property type="protein sequence ID" value="Aqu2.1.23360_001"/>
    <property type="gene ID" value="Aqu2.1.23360"/>
</dbReference>
<evidence type="ECO:0008006" key="4">
    <source>
        <dbReference type="Google" id="ProtNLM"/>
    </source>
</evidence>
<organism evidence="3">
    <name type="scientific">Amphimedon queenslandica</name>
    <name type="common">Sponge</name>
    <dbReference type="NCBI Taxonomy" id="400682"/>
    <lineage>
        <taxon>Eukaryota</taxon>
        <taxon>Metazoa</taxon>
        <taxon>Porifera</taxon>
        <taxon>Demospongiae</taxon>
        <taxon>Heteroscleromorpha</taxon>
        <taxon>Haplosclerida</taxon>
        <taxon>Niphatidae</taxon>
        <taxon>Amphimedon</taxon>
    </lineage>
</organism>